<evidence type="ECO:0000313" key="9">
    <source>
        <dbReference type="EMBL" id="SFG55507.1"/>
    </source>
</evidence>
<dbReference type="EMBL" id="FOOU01000008">
    <property type="protein sequence ID" value="SFG55507.1"/>
    <property type="molecule type" value="Genomic_DNA"/>
</dbReference>
<evidence type="ECO:0000256" key="3">
    <source>
        <dbReference type="ARBA" id="ARBA00022692"/>
    </source>
</evidence>
<feature type="domain" description="Phage shock protein PspC N-terminal" evidence="8">
    <location>
        <begin position="13"/>
        <end position="67"/>
    </location>
</feature>
<organism evidence="9 10">
    <name type="scientific">Neptunomonas qingdaonensis</name>
    <dbReference type="NCBI Taxonomy" id="1045558"/>
    <lineage>
        <taxon>Bacteria</taxon>
        <taxon>Pseudomonadati</taxon>
        <taxon>Pseudomonadota</taxon>
        <taxon>Gammaproteobacteria</taxon>
        <taxon>Oceanospirillales</taxon>
        <taxon>Oceanospirillaceae</taxon>
        <taxon>Neptunomonas</taxon>
    </lineage>
</organism>
<dbReference type="GO" id="GO:0005886">
    <property type="term" value="C:plasma membrane"/>
    <property type="evidence" value="ECO:0007669"/>
    <property type="project" value="UniProtKB-SubCell"/>
</dbReference>
<dbReference type="Proteomes" id="UP000198623">
    <property type="component" value="Unassembled WGS sequence"/>
</dbReference>
<evidence type="ECO:0000256" key="1">
    <source>
        <dbReference type="ARBA" id="ARBA00004162"/>
    </source>
</evidence>
<evidence type="ECO:0000256" key="5">
    <source>
        <dbReference type="ARBA" id="ARBA00023136"/>
    </source>
</evidence>
<evidence type="ECO:0000259" key="8">
    <source>
        <dbReference type="Pfam" id="PF04024"/>
    </source>
</evidence>
<dbReference type="RefSeq" id="WP_090728528.1">
    <property type="nucleotide sequence ID" value="NZ_FOOU01000008.1"/>
</dbReference>
<evidence type="ECO:0000256" key="4">
    <source>
        <dbReference type="ARBA" id="ARBA00022989"/>
    </source>
</evidence>
<dbReference type="OrthoDB" id="7359894at2"/>
<evidence type="ECO:0000313" key="10">
    <source>
        <dbReference type="Proteomes" id="UP000198623"/>
    </source>
</evidence>
<comment type="subcellular location">
    <subcellularLocation>
        <location evidence="1">Cell membrane</location>
        <topology evidence="1">Single-pass membrane protein</topology>
    </subcellularLocation>
</comment>
<dbReference type="STRING" id="1045558.SAMN05216175_108151"/>
<keyword evidence="4 7" id="KW-1133">Transmembrane helix</keyword>
<keyword evidence="10" id="KW-1185">Reference proteome</keyword>
<feature type="transmembrane region" description="Helical" evidence="7">
    <location>
        <begin position="42"/>
        <end position="66"/>
    </location>
</feature>
<dbReference type="InterPro" id="IPR007168">
    <property type="entry name" value="Phageshock_PspC_N"/>
</dbReference>
<reference evidence="10" key="1">
    <citation type="submission" date="2016-10" db="EMBL/GenBank/DDBJ databases">
        <authorList>
            <person name="Varghese N."/>
            <person name="Submissions S."/>
        </authorList>
    </citation>
    <scope>NUCLEOTIDE SEQUENCE [LARGE SCALE GENOMIC DNA]</scope>
    <source>
        <strain evidence="10">CGMCC 1.10971</strain>
    </source>
</reference>
<name>A0A1I2SWZ7_9GAMM</name>
<dbReference type="Pfam" id="PF04024">
    <property type="entry name" value="PspC"/>
    <property type="match status" value="1"/>
</dbReference>
<keyword evidence="2" id="KW-1003">Cell membrane</keyword>
<dbReference type="AlphaFoldDB" id="A0A1I2SWZ7"/>
<evidence type="ECO:0000256" key="2">
    <source>
        <dbReference type="ARBA" id="ARBA00022475"/>
    </source>
</evidence>
<accession>A0A1I2SWZ7</accession>
<feature type="compositionally biased region" description="Low complexity" evidence="6">
    <location>
        <begin position="70"/>
        <end position="79"/>
    </location>
</feature>
<gene>
    <name evidence="9" type="ORF">SAMN05216175_108151</name>
</gene>
<evidence type="ECO:0000256" key="6">
    <source>
        <dbReference type="SAM" id="MobiDB-lite"/>
    </source>
</evidence>
<feature type="compositionally biased region" description="Basic residues" evidence="6">
    <location>
        <begin position="94"/>
        <end position="103"/>
    </location>
</feature>
<dbReference type="PANTHER" id="PTHR33885:SF3">
    <property type="entry name" value="PHAGE SHOCK PROTEIN C"/>
    <property type="match status" value="1"/>
</dbReference>
<keyword evidence="3 7" id="KW-0812">Transmembrane</keyword>
<keyword evidence="5 7" id="KW-0472">Membrane</keyword>
<dbReference type="InterPro" id="IPR052027">
    <property type="entry name" value="PspC"/>
</dbReference>
<feature type="region of interest" description="Disordered" evidence="6">
    <location>
        <begin position="70"/>
        <end position="103"/>
    </location>
</feature>
<proteinExistence type="predicted"/>
<sequence length="153" mass="17629">MFTAKDRGYDIDLYRSTDRRWIAGVCGGIAENMQWSATGVRIGGILLFMFTGAFAVLAYIAAVFLLSSRPYESSKSYQSSKERGNTYEGGFSRQTHHQHKPNLKQKMFDYGASASSRIEEIRTRIAKVDKRIRAMEEHVTSRKFHFDREMRRS</sequence>
<evidence type="ECO:0000256" key="7">
    <source>
        <dbReference type="SAM" id="Phobius"/>
    </source>
</evidence>
<dbReference type="PANTHER" id="PTHR33885">
    <property type="entry name" value="PHAGE SHOCK PROTEIN C"/>
    <property type="match status" value="1"/>
</dbReference>
<protein>
    <submittedName>
        <fullName evidence="9">Phage shock protein C (PspC) family protein</fullName>
    </submittedName>
</protein>